<sequence length="219" mass="24317">MQTEANQGESLRNTEGSNVGWSGKQGGQRPSGSTGSSWTDSEIRVFLLEWEVVEQEMGHPGRKIHKKTRALCRRLYQQGLKKSWESCFDLLLSLRDLHRTLCNERPGIEPLFSPYAEALYRILGSSPQGSHVPGPLDDGAGNPPLSVYPQTPRNQPWDYGVAVPSAQLQGNALPMMSQEDSLFPRGEHWNPNHSMSAPNLLPDFAPGDPSFQQPWPTAE</sequence>
<gene>
    <name evidence="2 3" type="primary">Msantd5l</name>
</gene>
<dbReference type="Ensembl" id="ENSMUST00000231433.2">
    <property type="protein sequence ID" value="ENSMUSP00000155926.2"/>
    <property type="gene ID" value="ENSMUSG00000045942.14"/>
</dbReference>
<name>A0A338P6D5_MOUSE</name>
<keyword evidence="4" id="KW-1185">Reference proteome</keyword>
<dbReference type="OMA" id="EQEMGHP"/>
<feature type="compositionally biased region" description="Polar residues" evidence="1">
    <location>
        <begin position="1"/>
        <end position="20"/>
    </location>
</feature>
<proteinExistence type="evidence at protein level"/>
<reference evidence="5" key="2">
    <citation type="journal article" date="2010" name="Cell">
        <title>A tissue-specific atlas of mouse protein phosphorylation and expression.</title>
        <authorList>
            <person name="Huttlin E.L."/>
            <person name="Jedrychowski M.P."/>
            <person name="Elias J.E."/>
            <person name="Goswami T."/>
            <person name="Rad R."/>
            <person name="Beausoleil S.A."/>
            <person name="Villen J."/>
            <person name="Haas W."/>
            <person name="Sowa M.E."/>
            <person name="Gygi S.P."/>
        </authorList>
    </citation>
    <scope>IDENTIFICATION BY MASS SPECTROMETRY [LARGE SCALE ANALYSIS]</scope>
</reference>
<dbReference type="OrthoDB" id="9713707at2759"/>
<reference evidence="2 4" key="1">
    <citation type="journal article" date="2009" name="PLoS Biol.">
        <title>Lineage-specific biology revealed by a finished genome assembly of the mouse.</title>
        <authorList>
            <consortium name="Mouse Genome Sequencing Consortium"/>
            <person name="Church D.M."/>
            <person name="Goodstadt L."/>
            <person name="Hillier L.W."/>
            <person name="Zody M.C."/>
            <person name="Goldstein S."/>
            <person name="She X."/>
            <person name="Bult C.J."/>
            <person name="Agarwala R."/>
            <person name="Cherry J.L."/>
            <person name="DiCuccio M."/>
            <person name="Hlavina W."/>
            <person name="Kapustin Y."/>
            <person name="Meric P."/>
            <person name="Maglott D."/>
            <person name="Birtle Z."/>
            <person name="Marques A.C."/>
            <person name="Graves T."/>
            <person name="Zhou S."/>
            <person name="Teague B."/>
            <person name="Potamousis K."/>
            <person name="Churas C."/>
            <person name="Place M."/>
            <person name="Herschleb J."/>
            <person name="Runnheim R."/>
            <person name="Forrest D."/>
            <person name="Amos-Landgraf J."/>
            <person name="Schwartz D.C."/>
            <person name="Cheng Z."/>
            <person name="Lindblad-Toh K."/>
            <person name="Eichler E.E."/>
            <person name="Ponting C.P."/>
        </authorList>
    </citation>
    <scope>NUCLEOTIDE SEQUENCE [LARGE SCALE GENOMIC DNA]</scope>
    <source>
        <strain evidence="2 4">C57BL/6J</strain>
    </source>
</reference>
<feature type="region of interest" description="Disordered" evidence="1">
    <location>
        <begin position="182"/>
        <end position="219"/>
    </location>
</feature>
<feature type="compositionally biased region" description="Polar residues" evidence="1">
    <location>
        <begin position="28"/>
        <end position="38"/>
    </location>
</feature>
<evidence type="ECO:0007829" key="5">
    <source>
        <dbReference type="PubMed" id="21183079"/>
    </source>
</evidence>
<dbReference type="GeneTree" id="ENSGT00840000130327"/>
<dbReference type="PANTHER" id="PTHR31512">
    <property type="entry name" value="GENE 12569-RELATED"/>
    <property type="match status" value="1"/>
</dbReference>
<evidence type="ECO:0000313" key="2">
    <source>
        <dbReference type="Ensembl" id="ENSMUSP00000155926.2"/>
    </source>
</evidence>
<dbReference type="PANTHER" id="PTHR31512:SF1">
    <property type="entry name" value="CDNA SEQUENCE BC049762"/>
    <property type="match status" value="1"/>
</dbReference>
<evidence type="ECO:0000313" key="4">
    <source>
        <dbReference type="Proteomes" id="UP000000589"/>
    </source>
</evidence>
<reference evidence="2" key="5">
    <citation type="submission" date="2025-09" db="UniProtKB">
        <authorList>
            <consortium name="Ensembl"/>
        </authorList>
    </citation>
    <scope>IDENTIFICATION</scope>
    <source>
        <strain evidence="2">C57BL/6J</strain>
    </source>
</reference>
<evidence type="ECO:0000313" key="3">
    <source>
        <dbReference type="MGI" id="MGI:3039622"/>
    </source>
</evidence>
<dbReference type="Proteomes" id="UP000000589">
    <property type="component" value="Chromosome 11"/>
</dbReference>
<dbReference type="MGI" id="MGI:3039622">
    <property type="gene designation" value="Msantd5l"/>
</dbReference>
<dbReference type="InParanoid" id="A0A338P6D5"/>
<dbReference type="ExpressionAtlas" id="A0A338P6D5">
    <property type="expression patterns" value="baseline and differential"/>
</dbReference>
<accession>A0A338P6D5</accession>
<feature type="region of interest" description="Disordered" evidence="1">
    <location>
        <begin position="1"/>
        <end position="38"/>
    </location>
</feature>
<organism evidence="2 4">
    <name type="scientific">Mus musculus</name>
    <name type="common">Mouse</name>
    <dbReference type="NCBI Taxonomy" id="10090"/>
    <lineage>
        <taxon>Eukaryota</taxon>
        <taxon>Metazoa</taxon>
        <taxon>Chordata</taxon>
        <taxon>Craniata</taxon>
        <taxon>Vertebrata</taxon>
        <taxon>Euteleostomi</taxon>
        <taxon>Mammalia</taxon>
        <taxon>Eutheria</taxon>
        <taxon>Euarchontoglires</taxon>
        <taxon>Glires</taxon>
        <taxon>Rodentia</taxon>
        <taxon>Myomorpha</taxon>
        <taxon>Muroidea</taxon>
        <taxon>Muridae</taxon>
        <taxon>Murinae</taxon>
        <taxon>Mus</taxon>
        <taxon>Mus</taxon>
    </lineage>
</organism>
<reference evidence="2" key="4">
    <citation type="submission" date="2025-08" db="UniProtKB">
        <authorList>
            <consortium name="Ensembl"/>
        </authorList>
    </citation>
    <scope>IDENTIFICATION</scope>
    <source>
        <strain evidence="2">C57BL/6J</strain>
    </source>
</reference>
<dbReference type="Bgee" id="ENSMUSG00000045942">
    <property type="expression patterns" value="Expressed in spermatid and 26 other cell types or tissues"/>
</dbReference>
<feature type="compositionally biased region" description="Polar residues" evidence="1">
    <location>
        <begin position="210"/>
        <end position="219"/>
    </location>
</feature>
<protein>
    <submittedName>
        <fullName evidence="2">Myb/SANT DNA binding domain containing 5 like</fullName>
    </submittedName>
</protein>
<dbReference type="AlphaFoldDB" id="A0A338P6D5"/>
<dbReference type="PaxDb" id="10090-ENSMUSP00000071085"/>
<evidence type="ECO:0000256" key="1">
    <source>
        <dbReference type="SAM" id="MobiDB-lite"/>
    </source>
</evidence>
<reference evidence="2 4" key="3">
    <citation type="journal article" date="2011" name="PLoS Biol.">
        <title>Modernizing reference genome assemblies.</title>
        <authorList>
            <person name="Church D.M."/>
            <person name="Schneider V.A."/>
            <person name="Graves T."/>
            <person name="Auger K."/>
            <person name="Cunningham F."/>
            <person name="Bouk N."/>
            <person name="Chen H.C."/>
            <person name="Agarwala R."/>
            <person name="McLaren W.M."/>
            <person name="Ritchie G.R."/>
            <person name="Albracht D."/>
            <person name="Kremitzki M."/>
            <person name="Rock S."/>
            <person name="Kotkiewicz H."/>
            <person name="Kremitzki C."/>
            <person name="Wollam A."/>
            <person name="Trani L."/>
            <person name="Fulton L."/>
            <person name="Fulton R."/>
            <person name="Matthews L."/>
            <person name="Whitehead S."/>
            <person name="Chow W."/>
            <person name="Torrance J."/>
            <person name="Dunn M."/>
            <person name="Harden G."/>
            <person name="Threadgold G."/>
            <person name="Wood J."/>
            <person name="Collins J."/>
            <person name="Heath P."/>
            <person name="Griffiths G."/>
            <person name="Pelan S."/>
            <person name="Grafham D."/>
            <person name="Eichler E.E."/>
            <person name="Weinstock G."/>
            <person name="Mardis E.R."/>
            <person name="Wilson R.K."/>
            <person name="Howe K."/>
            <person name="Flicek P."/>
            <person name="Hubbard T."/>
        </authorList>
    </citation>
    <scope>NUCLEOTIDE SEQUENCE [LARGE SCALE GENOMIC DNA]</scope>
    <source>
        <strain evidence="2 4">C57BL/6J</strain>
    </source>
</reference>
<dbReference type="AGR" id="MGI:3039622"/>
<dbReference type="VEuPathDB" id="HostDB:ENSMUSG00000045942"/>